<dbReference type="GO" id="GO:0047372">
    <property type="term" value="F:monoacylglycerol lipase activity"/>
    <property type="evidence" value="ECO:0007669"/>
    <property type="project" value="TreeGrafter"/>
</dbReference>
<name>A0A9P3CKJ8_9PEZI</name>
<dbReference type="InterPro" id="IPR029058">
    <property type="entry name" value="AB_hydrolase_fold"/>
</dbReference>
<dbReference type="GO" id="GO:0046464">
    <property type="term" value="P:acylglycerol catabolic process"/>
    <property type="evidence" value="ECO:0007669"/>
    <property type="project" value="TreeGrafter"/>
</dbReference>
<dbReference type="GeneID" id="68290994"/>
<dbReference type="PANTHER" id="PTHR43798:SF33">
    <property type="entry name" value="HYDROLASE, PUTATIVE (AFU_ORTHOLOGUE AFUA_2G14860)-RELATED"/>
    <property type="match status" value="1"/>
</dbReference>
<gene>
    <name evidence="2" type="ORF">CKM354_000541900</name>
</gene>
<dbReference type="SUPFAM" id="SSF53474">
    <property type="entry name" value="alpha/beta-Hydrolases"/>
    <property type="match status" value="1"/>
</dbReference>
<dbReference type="EMBL" id="BOLY01000003">
    <property type="protein sequence ID" value="GIZ42140.1"/>
    <property type="molecule type" value="Genomic_DNA"/>
</dbReference>
<dbReference type="Pfam" id="PF00561">
    <property type="entry name" value="Abhydrolase_1"/>
    <property type="match status" value="1"/>
</dbReference>
<dbReference type="AlphaFoldDB" id="A0A9P3CKJ8"/>
<feature type="domain" description="AB hydrolase-1" evidence="1">
    <location>
        <begin position="29"/>
        <end position="316"/>
    </location>
</feature>
<protein>
    <recommendedName>
        <fullName evidence="1">AB hydrolase-1 domain-containing protein</fullName>
    </recommendedName>
</protein>
<reference evidence="2 3" key="1">
    <citation type="submission" date="2021-01" db="EMBL/GenBank/DDBJ databases">
        <title>Cercospora kikuchii MAFF 305040 whole genome shotgun sequence.</title>
        <authorList>
            <person name="Kashiwa T."/>
            <person name="Suzuki T."/>
        </authorList>
    </citation>
    <scope>NUCLEOTIDE SEQUENCE [LARGE SCALE GENOMIC DNA]</scope>
    <source>
        <strain evidence="2 3">MAFF 305040</strain>
    </source>
</reference>
<dbReference type="InterPro" id="IPR000073">
    <property type="entry name" value="AB_hydrolase_1"/>
</dbReference>
<accession>A0A9P3CKJ8</accession>
<evidence type="ECO:0000259" key="1">
    <source>
        <dbReference type="Pfam" id="PF00561"/>
    </source>
</evidence>
<dbReference type="RefSeq" id="XP_044656627.1">
    <property type="nucleotide sequence ID" value="XM_044800692.1"/>
</dbReference>
<evidence type="ECO:0000313" key="3">
    <source>
        <dbReference type="Proteomes" id="UP000825890"/>
    </source>
</evidence>
<dbReference type="PANTHER" id="PTHR43798">
    <property type="entry name" value="MONOACYLGLYCEROL LIPASE"/>
    <property type="match status" value="1"/>
</dbReference>
<dbReference type="OrthoDB" id="284184at2759"/>
<dbReference type="PRINTS" id="PR00412">
    <property type="entry name" value="EPOXHYDRLASE"/>
</dbReference>
<sequence length="344" mass="38684">MDHLEQKSHQAPSGVKYNYYTSAAQDSKPTILLCHGCPDSSDLWANLTRDYLVPNGFGVLVPDLVGYGLSDKPDDINPYALDSICKDIISILDAETLPKVITLGHDFGAFVSSKLITYHPDRISGLITLGTAHAPPSPEAFDFEKIRQMQEQYLGYCSGWYFPLFTSDKGYELMDAHVDRMFTALHGGGERMKQVCCYPNAFEDWLKDGSDGTEAVLPYAESDEFRKQWIGRLERDGFRAPMLWYKGVVKSLTLQRDQQALEAGNHVVKVPYLFIAALKDPLAPAVAIEGLKAQGLLPDVTVREVQASHWLMLEKPQETGEAIVSWLKERYLKFDWKHHDALNL</sequence>
<dbReference type="PRINTS" id="PR00111">
    <property type="entry name" value="ABHYDROLASE"/>
</dbReference>
<dbReference type="InterPro" id="IPR000639">
    <property type="entry name" value="Epox_hydrolase-like"/>
</dbReference>
<dbReference type="GO" id="GO:0016020">
    <property type="term" value="C:membrane"/>
    <property type="evidence" value="ECO:0007669"/>
    <property type="project" value="TreeGrafter"/>
</dbReference>
<evidence type="ECO:0000313" key="2">
    <source>
        <dbReference type="EMBL" id="GIZ42140.1"/>
    </source>
</evidence>
<organism evidence="2 3">
    <name type="scientific">Cercospora kikuchii</name>
    <dbReference type="NCBI Taxonomy" id="84275"/>
    <lineage>
        <taxon>Eukaryota</taxon>
        <taxon>Fungi</taxon>
        <taxon>Dikarya</taxon>
        <taxon>Ascomycota</taxon>
        <taxon>Pezizomycotina</taxon>
        <taxon>Dothideomycetes</taxon>
        <taxon>Dothideomycetidae</taxon>
        <taxon>Mycosphaerellales</taxon>
        <taxon>Mycosphaerellaceae</taxon>
        <taxon>Cercospora</taxon>
    </lineage>
</organism>
<keyword evidence="3" id="KW-1185">Reference proteome</keyword>
<proteinExistence type="predicted"/>
<comment type="caution">
    <text evidence="2">The sequence shown here is derived from an EMBL/GenBank/DDBJ whole genome shotgun (WGS) entry which is preliminary data.</text>
</comment>
<dbReference type="Gene3D" id="3.40.50.1820">
    <property type="entry name" value="alpha/beta hydrolase"/>
    <property type="match status" value="1"/>
</dbReference>
<dbReference type="InterPro" id="IPR050266">
    <property type="entry name" value="AB_hydrolase_sf"/>
</dbReference>
<dbReference type="Proteomes" id="UP000825890">
    <property type="component" value="Unassembled WGS sequence"/>
</dbReference>